<feature type="region of interest" description="Disordered" evidence="9">
    <location>
        <begin position="688"/>
        <end position="747"/>
    </location>
</feature>
<dbReference type="InterPro" id="IPR009057">
    <property type="entry name" value="Homeodomain-like_sf"/>
</dbReference>
<dbReference type="GO" id="GO:0005634">
    <property type="term" value="C:nucleus"/>
    <property type="evidence" value="ECO:0007669"/>
    <property type="project" value="UniProtKB-SubCell"/>
</dbReference>
<keyword evidence="5 7" id="KW-0539">Nucleus</keyword>
<keyword evidence="4 7" id="KW-0371">Homeobox</keyword>
<feature type="compositionally biased region" description="Low complexity" evidence="9">
    <location>
        <begin position="568"/>
        <end position="580"/>
    </location>
</feature>
<keyword evidence="2" id="KW-0217">Developmental protein</keyword>
<feature type="compositionally biased region" description="Gly residues" evidence="9">
    <location>
        <begin position="350"/>
        <end position="362"/>
    </location>
</feature>
<comment type="subcellular location">
    <subcellularLocation>
        <location evidence="1 7 8">Nucleus</location>
    </subcellularLocation>
</comment>
<feature type="compositionally biased region" description="Polar residues" evidence="9">
    <location>
        <begin position="508"/>
        <end position="521"/>
    </location>
</feature>
<dbReference type="Pfam" id="PF00046">
    <property type="entry name" value="Homeodomain"/>
    <property type="match status" value="1"/>
</dbReference>
<evidence type="ECO:0000256" key="1">
    <source>
        <dbReference type="ARBA" id="ARBA00004123"/>
    </source>
</evidence>
<dbReference type="InterPro" id="IPR000047">
    <property type="entry name" value="HTH_motif"/>
</dbReference>
<dbReference type="PANTHER" id="PTHR24331:SF0">
    <property type="entry name" value="DBX"/>
    <property type="match status" value="1"/>
</dbReference>
<dbReference type="PANTHER" id="PTHR24331">
    <property type="entry name" value="DBX"/>
    <property type="match status" value="1"/>
</dbReference>
<dbReference type="CDD" id="cd00086">
    <property type="entry name" value="homeodomain"/>
    <property type="match status" value="1"/>
</dbReference>
<accession>A0A6P8JU03</accession>
<dbReference type="RefSeq" id="XP_033160232.1">
    <property type="nucleotide sequence ID" value="XM_033304341.1"/>
</dbReference>
<feature type="compositionally biased region" description="Low complexity" evidence="9">
    <location>
        <begin position="192"/>
        <end position="202"/>
    </location>
</feature>
<evidence type="ECO:0000313" key="11">
    <source>
        <dbReference type="Proteomes" id="UP000515162"/>
    </source>
</evidence>
<dbReference type="CTD" id="38254"/>
<reference evidence="12" key="1">
    <citation type="submission" date="2025-08" db="UniProtKB">
        <authorList>
            <consortium name="RefSeq"/>
        </authorList>
    </citation>
    <scope>IDENTIFICATION</scope>
    <source>
        <strain evidence="12">Mau12</strain>
        <tissue evidence="12">Whole Body</tissue>
    </source>
</reference>
<feature type="compositionally biased region" description="Low complexity" evidence="9">
    <location>
        <begin position="699"/>
        <end position="720"/>
    </location>
</feature>
<dbReference type="Gene3D" id="1.10.10.60">
    <property type="entry name" value="Homeodomain-like"/>
    <property type="match status" value="1"/>
</dbReference>
<name>A0A6P8JU03_DROMA</name>
<feature type="compositionally biased region" description="Low complexity" evidence="9">
    <location>
        <begin position="603"/>
        <end position="614"/>
    </location>
</feature>
<dbReference type="SUPFAM" id="SSF46689">
    <property type="entry name" value="Homeodomain-like"/>
    <property type="match status" value="1"/>
</dbReference>
<evidence type="ECO:0000259" key="10">
    <source>
        <dbReference type="PROSITE" id="PS50071"/>
    </source>
</evidence>
<feature type="region of interest" description="Disordered" evidence="9">
    <location>
        <begin position="192"/>
        <end position="385"/>
    </location>
</feature>
<dbReference type="PROSITE" id="PS50071">
    <property type="entry name" value="HOMEOBOX_2"/>
    <property type="match status" value="1"/>
</dbReference>
<dbReference type="PRINTS" id="PR00031">
    <property type="entry name" value="HTHREPRESSR"/>
</dbReference>
<feature type="compositionally biased region" description="Basic residues" evidence="9">
    <location>
        <begin position="222"/>
        <end position="239"/>
    </location>
</feature>
<evidence type="ECO:0000256" key="2">
    <source>
        <dbReference type="ARBA" id="ARBA00022473"/>
    </source>
</evidence>
<dbReference type="AlphaFoldDB" id="A0A6P8JU03"/>
<proteinExistence type="inferred from homology"/>
<feature type="compositionally biased region" description="Low complexity" evidence="9">
    <location>
        <begin position="531"/>
        <end position="542"/>
    </location>
</feature>
<dbReference type="Proteomes" id="UP000515162">
    <property type="component" value="Chromosome 3L"/>
</dbReference>
<gene>
    <name evidence="12" type="primary">LOC117141055</name>
</gene>
<feature type="compositionally biased region" description="Low complexity" evidence="9">
    <location>
        <begin position="240"/>
        <end position="257"/>
    </location>
</feature>
<dbReference type="GeneID" id="117141055"/>
<dbReference type="InterPro" id="IPR017970">
    <property type="entry name" value="Homeobox_CS"/>
</dbReference>
<keyword evidence="3 7" id="KW-0238">DNA-binding</keyword>
<dbReference type="PROSITE" id="PS00027">
    <property type="entry name" value="HOMEOBOX_1"/>
    <property type="match status" value="1"/>
</dbReference>
<evidence type="ECO:0000256" key="7">
    <source>
        <dbReference type="PROSITE-ProRule" id="PRU00108"/>
    </source>
</evidence>
<evidence type="ECO:0000256" key="6">
    <source>
        <dbReference type="ARBA" id="ARBA00038504"/>
    </source>
</evidence>
<feature type="region of interest" description="Disordered" evidence="9">
    <location>
        <begin position="501"/>
        <end position="626"/>
    </location>
</feature>
<dbReference type="SMART" id="SM00389">
    <property type="entry name" value="HOX"/>
    <property type="match status" value="1"/>
</dbReference>
<sequence>MSTAFLVDSLLHAQQTYTESQLKSSLSEMLLSRRSATGTGTDAADTADQSTESCGCSKLRGYKCDKCREIRAESVDSIEEMDEDDGSSSVDEIVADIGSVEGEEPHMDLDEELEEELADVDEPVSIKLPKVEPKEPSMPTVGNTILKDTNSKPILKFSVSAILGDTREGVRVRNEFMQPQHIWPYLQQNFMQQHSHQYQQHHQQQHPHPHPQHQPLAVPGHQHSHPHPHPHHHHHHHPGAGHAHFPHPAFLTHQLPPHQHHQQQQHAQQQHPGNSCQPQTASSSSSPGSTISDSDNNHGASSANGNGSGTGNSGQDGRPHELANPNPDEDSSASRRLTQDKQQQQQQLLGAGGAGGGGGGGHGHGHPTPPPPPPPPVIAKPMPSRPTPFLPHTLNHPHLHSLLAHCRNPYMSVGAQVFPLPPGQGFPWAHSTRGKPRRGMMRRAVFSDSQRKGLEKRFQQQKYISKPDRKKLAERLGLKDSQVKIWFQNRRMKWRNSKERELLASGGSRDQTLPNKNNPNPDLSDAKCDRPLTPLSPSLLSPNGSATPPPPGAVAKDEPPTAAVTPKSPQSVSSSSSPSVGYGLQISSPPPLLTSLKMGDQSATATPTPLPGTTVSSAASSPPGVTASEFQAKINAEMQKQLVAADLKFKLENSIQEAKQRRFEQLQQQLHHSPHFSAMREVELAAAAAAAQLHHHHQQQQQQQQQQQHAQQQHAQQQHQGGSEFMKLYYDDYDDSNSDSDEEISVT</sequence>
<evidence type="ECO:0000256" key="9">
    <source>
        <dbReference type="SAM" id="MobiDB-lite"/>
    </source>
</evidence>
<evidence type="ECO:0000256" key="8">
    <source>
        <dbReference type="RuleBase" id="RU000682"/>
    </source>
</evidence>
<feature type="compositionally biased region" description="Acidic residues" evidence="9">
    <location>
        <begin position="731"/>
        <end position="747"/>
    </location>
</feature>
<dbReference type="InterPro" id="IPR001356">
    <property type="entry name" value="HD"/>
</dbReference>
<protein>
    <submittedName>
        <fullName evidence="12">Bromodomain-containing protein 4B</fullName>
    </submittedName>
</protein>
<dbReference type="InterPro" id="IPR051662">
    <property type="entry name" value="H2.0_Homeobox_NeuralPatt"/>
</dbReference>
<evidence type="ECO:0000256" key="4">
    <source>
        <dbReference type="ARBA" id="ARBA00023155"/>
    </source>
</evidence>
<dbReference type="FunFam" id="1.10.10.60:FF:000177">
    <property type="entry name" value="Homeobox protein DBX1"/>
    <property type="match status" value="1"/>
</dbReference>
<feature type="DNA-binding region" description="Homeobox" evidence="7">
    <location>
        <begin position="439"/>
        <end position="498"/>
    </location>
</feature>
<evidence type="ECO:0000256" key="3">
    <source>
        <dbReference type="ARBA" id="ARBA00023125"/>
    </source>
</evidence>
<evidence type="ECO:0000256" key="5">
    <source>
        <dbReference type="ARBA" id="ARBA00023242"/>
    </source>
</evidence>
<feature type="domain" description="Homeobox" evidence="10">
    <location>
        <begin position="437"/>
        <end position="497"/>
    </location>
</feature>
<feature type="compositionally biased region" description="Pro residues" evidence="9">
    <location>
        <begin position="367"/>
        <end position="385"/>
    </location>
</feature>
<dbReference type="GO" id="GO:0000981">
    <property type="term" value="F:DNA-binding transcription factor activity, RNA polymerase II-specific"/>
    <property type="evidence" value="ECO:0007669"/>
    <property type="project" value="InterPro"/>
</dbReference>
<evidence type="ECO:0000313" key="12">
    <source>
        <dbReference type="RefSeq" id="XP_033160232.1"/>
    </source>
</evidence>
<feature type="compositionally biased region" description="Low complexity" evidence="9">
    <location>
        <begin position="282"/>
        <end position="305"/>
    </location>
</feature>
<dbReference type="GO" id="GO:0003677">
    <property type="term" value="F:DNA binding"/>
    <property type="evidence" value="ECO:0007669"/>
    <property type="project" value="UniProtKB-UniRule"/>
</dbReference>
<comment type="similarity">
    <text evidence="6">Belongs to the H2.0 homeobox family.</text>
</comment>
<organism evidence="11 12">
    <name type="scientific">Drosophila mauritiana</name>
    <name type="common">Fruit fly</name>
    <dbReference type="NCBI Taxonomy" id="7226"/>
    <lineage>
        <taxon>Eukaryota</taxon>
        <taxon>Metazoa</taxon>
        <taxon>Ecdysozoa</taxon>
        <taxon>Arthropoda</taxon>
        <taxon>Hexapoda</taxon>
        <taxon>Insecta</taxon>
        <taxon>Pterygota</taxon>
        <taxon>Neoptera</taxon>
        <taxon>Endopterygota</taxon>
        <taxon>Diptera</taxon>
        <taxon>Brachycera</taxon>
        <taxon>Muscomorpha</taxon>
        <taxon>Ephydroidea</taxon>
        <taxon>Drosophilidae</taxon>
        <taxon>Drosophila</taxon>
        <taxon>Sophophora</taxon>
    </lineage>
</organism>
<keyword evidence="11" id="KW-1185">Reference proteome</keyword>